<dbReference type="Gene3D" id="3.10.20.320">
    <property type="entry name" value="Putative peptidoglycan bound protein (lpxtg motif)"/>
    <property type="match status" value="1"/>
</dbReference>
<keyword evidence="5" id="KW-1185">Reference proteome</keyword>
<proteinExistence type="predicted"/>
<protein>
    <recommendedName>
        <fullName evidence="3">MucBP domain-containing protein</fullName>
    </recommendedName>
</protein>
<dbReference type="AlphaFoldDB" id="A0A0F4LNE3"/>
<accession>A0A0F4LNE3</accession>
<evidence type="ECO:0000313" key="5">
    <source>
        <dbReference type="Proteomes" id="UP000033682"/>
    </source>
</evidence>
<dbReference type="STRING" id="303541.JF72_13200"/>
<evidence type="ECO:0000313" key="4">
    <source>
        <dbReference type="EMBL" id="KJY60372.1"/>
    </source>
</evidence>
<keyword evidence="2" id="KW-0732">Signal</keyword>
<dbReference type="EMBL" id="JXLG01000009">
    <property type="protein sequence ID" value="KJY60372.1"/>
    <property type="molecule type" value="Genomic_DNA"/>
</dbReference>
<organism evidence="4 5">
    <name type="scientific">Lactobacillus apis</name>
    <dbReference type="NCBI Taxonomy" id="303541"/>
    <lineage>
        <taxon>Bacteria</taxon>
        <taxon>Bacillati</taxon>
        <taxon>Bacillota</taxon>
        <taxon>Bacilli</taxon>
        <taxon>Lactobacillales</taxon>
        <taxon>Lactobacillaceae</taxon>
        <taxon>Lactobacillus</taxon>
    </lineage>
</organism>
<dbReference type="HOGENOM" id="CLU_1088972_0_0_9"/>
<gene>
    <name evidence="4" type="ORF">JF72_13200</name>
</gene>
<dbReference type="Proteomes" id="UP000033682">
    <property type="component" value="Unassembled WGS sequence"/>
</dbReference>
<dbReference type="Pfam" id="PF06458">
    <property type="entry name" value="MucBP"/>
    <property type="match status" value="1"/>
</dbReference>
<reference evidence="4 5" key="1">
    <citation type="submission" date="2015-01" db="EMBL/GenBank/DDBJ databases">
        <title>Comparative genomics of the lactic acid bacteria isolated from the honey bee gut.</title>
        <authorList>
            <person name="Ellegaard K.M."/>
            <person name="Tamarit D."/>
            <person name="Javelind E."/>
            <person name="Olofsson T."/>
            <person name="Andersson S.G."/>
            <person name="Vasquez A."/>
        </authorList>
    </citation>
    <scope>NUCLEOTIDE SEQUENCE [LARGE SCALE GENOMIC DNA]</scope>
    <source>
        <strain evidence="4 5">Hma11</strain>
    </source>
</reference>
<evidence type="ECO:0000259" key="3">
    <source>
        <dbReference type="Pfam" id="PF06458"/>
    </source>
</evidence>
<comment type="caution">
    <text evidence="4">The sequence shown here is derived from an EMBL/GenBank/DDBJ whole genome shotgun (WGS) entry which is preliminary data.</text>
</comment>
<sequence>MNEHLRLKHLLLSSLVITAFVTASIGTNSVAAAATGSKTFSLKATNGKSASSGAGIIATFKKDRLRKTPKKGKKFRARTFVLGVSDGTMADTEGINASPVPSNNSYVTVHYHGQTGKILAPDKILQGKIGDTYFTSIQNIAGYSLSEVPANTTGTFSSSQQSVTYVYGLTDVKADSSASTANKGVSSKIATLAPHKSQTKNATSNVVSQADVTSRNLPQTGVKQGVQLSFQGLGFLSIFGGLIGTWCSRKGTKYS</sequence>
<feature type="chain" id="PRO_5002472535" description="MucBP domain-containing protein" evidence="2">
    <location>
        <begin position="34"/>
        <end position="255"/>
    </location>
</feature>
<dbReference type="PATRIC" id="fig|303541.3.peg.1489"/>
<dbReference type="InterPro" id="IPR009459">
    <property type="entry name" value="MucBP_dom"/>
</dbReference>
<feature type="domain" description="MucBP" evidence="3">
    <location>
        <begin position="107"/>
        <end position="167"/>
    </location>
</feature>
<feature type="signal peptide" evidence="2">
    <location>
        <begin position="1"/>
        <end position="33"/>
    </location>
</feature>
<evidence type="ECO:0000256" key="2">
    <source>
        <dbReference type="SAM" id="SignalP"/>
    </source>
</evidence>
<name>A0A0F4LNE3_9LACO</name>
<evidence type="ECO:0000256" key="1">
    <source>
        <dbReference type="ARBA" id="ARBA00022737"/>
    </source>
</evidence>
<keyword evidence="1" id="KW-0677">Repeat</keyword>